<dbReference type="GeneID" id="19464329"/>
<accession>S3DBY3</accession>
<evidence type="ECO:0000313" key="2">
    <source>
        <dbReference type="Proteomes" id="UP000016922"/>
    </source>
</evidence>
<sequence>MFFSASSVVTRWYFQAYEAELAMTKRNYILSSGQYRSRKGAEQYGWLLTCASTTFEYPYSNVFSGGHLTAMTRVQPELKICLWKMKQSFGHA</sequence>
<dbReference type="AlphaFoldDB" id="S3DBY3"/>
<dbReference type="KEGG" id="glz:GLAREA_05275"/>
<keyword evidence="2" id="KW-1185">Reference proteome</keyword>
<gene>
    <name evidence="1" type="ORF">GLAREA_05275</name>
</gene>
<protein>
    <submittedName>
        <fullName evidence="1">Uncharacterized protein</fullName>
    </submittedName>
</protein>
<dbReference type="RefSeq" id="XP_008076755.1">
    <property type="nucleotide sequence ID" value="XM_008078564.1"/>
</dbReference>
<organism evidence="1 2">
    <name type="scientific">Glarea lozoyensis (strain ATCC 20868 / MF5171)</name>
    <dbReference type="NCBI Taxonomy" id="1116229"/>
    <lineage>
        <taxon>Eukaryota</taxon>
        <taxon>Fungi</taxon>
        <taxon>Dikarya</taxon>
        <taxon>Ascomycota</taxon>
        <taxon>Pezizomycotina</taxon>
        <taxon>Leotiomycetes</taxon>
        <taxon>Helotiales</taxon>
        <taxon>Helotiaceae</taxon>
        <taxon>Glarea</taxon>
    </lineage>
</organism>
<reference evidence="1 2" key="1">
    <citation type="journal article" date="2013" name="BMC Genomics">
        <title>Genomics-driven discovery of the pneumocandin biosynthetic gene cluster in the fungus Glarea lozoyensis.</title>
        <authorList>
            <person name="Chen L."/>
            <person name="Yue Q."/>
            <person name="Zhang X."/>
            <person name="Xiang M."/>
            <person name="Wang C."/>
            <person name="Li S."/>
            <person name="Che Y."/>
            <person name="Ortiz-Lopez F.J."/>
            <person name="Bills G.F."/>
            <person name="Liu X."/>
            <person name="An Z."/>
        </authorList>
    </citation>
    <scope>NUCLEOTIDE SEQUENCE [LARGE SCALE GENOMIC DNA]</scope>
    <source>
        <strain evidence="2">ATCC 20868 / MF5171</strain>
    </source>
</reference>
<name>S3DBY3_GLAL2</name>
<dbReference type="HOGENOM" id="CLU_2413441_0_0_1"/>
<dbReference type="Proteomes" id="UP000016922">
    <property type="component" value="Unassembled WGS sequence"/>
</dbReference>
<proteinExistence type="predicted"/>
<dbReference type="EMBL" id="KE145353">
    <property type="protein sequence ID" value="EPE35937.1"/>
    <property type="molecule type" value="Genomic_DNA"/>
</dbReference>
<evidence type="ECO:0000313" key="1">
    <source>
        <dbReference type="EMBL" id="EPE35937.1"/>
    </source>
</evidence>